<evidence type="ECO:0000313" key="4">
    <source>
        <dbReference type="EMBL" id="EUJ58950.1"/>
    </source>
</evidence>
<dbReference type="AlphaFoldDB" id="W7DZH1"/>
<feature type="transmembrane region" description="Helical" evidence="1">
    <location>
        <begin position="55"/>
        <end position="73"/>
    </location>
</feature>
<dbReference type="InterPro" id="IPR014574">
    <property type="entry name" value="UCP032908"/>
</dbReference>
<feature type="transmembrane region" description="Helical" evidence="1">
    <location>
        <begin position="79"/>
        <end position="100"/>
    </location>
</feature>
<feature type="transmembrane region" description="Helical" evidence="1">
    <location>
        <begin position="266"/>
        <end position="289"/>
    </location>
</feature>
<dbReference type="PATRIC" id="fig|1265822.4.peg.1395"/>
<name>W7DZH1_9LIST</name>
<feature type="transmembrane region" description="Helical" evidence="1">
    <location>
        <begin position="140"/>
        <end position="161"/>
    </location>
</feature>
<reference evidence="4 5" key="1">
    <citation type="submission" date="2012-12" db="EMBL/GenBank/DDBJ databases">
        <title>Novel taxa of Listeriaceae from agricultural environments in the United States.</title>
        <authorList>
            <person name="den Bakker H.C."/>
            <person name="Allred A."/>
            <person name="Warchocki S."/>
            <person name="Wright E.M."/>
            <person name="Burrell A."/>
            <person name="Nightingale K.K."/>
            <person name="Kephart D."/>
            <person name="Wiedmann M."/>
        </authorList>
    </citation>
    <scope>NUCLEOTIDE SEQUENCE [LARGE SCALE GENOMIC DNA]</scope>
    <source>
        <strain evidence="4 5">FSL S10-1203</strain>
    </source>
</reference>
<feature type="transmembrane region" description="Helical" evidence="1">
    <location>
        <begin position="189"/>
        <end position="210"/>
    </location>
</feature>
<dbReference type="RefSeq" id="WP_077914196.1">
    <property type="nucleotide sequence ID" value="NZ_AODM01000021.1"/>
</dbReference>
<accession>W7DZH1</accession>
<comment type="caution">
    <text evidence="4">The sequence shown here is derived from an EMBL/GenBank/DDBJ whole genome shotgun (WGS) entry which is preliminary data.</text>
</comment>
<dbReference type="Pfam" id="PF19124">
    <property type="entry name" value="DUF5808"/>
    <property type="match status" value="1"/>
</dbReference>
<evidence type="ECO:0000259" key="3">
    <source>
        <dbReference type="Pfam" id="PF19124"/>
    </source>
</evidence>
<evidence type="ECO:0000313" key="5">
    <source>
        <dbReference type="Proteomes" id="UP000019241"/>
    </source>
</evidence>
<keyword evidence="1" id="KW-1133">Transmembrane helix</keyword>
<dbReference type="InterPro" id="IPR012867">
    <property type="entry name" value="DUF1648"/>
</dbReference>
<feature type="transmembrane region" description="Helical" evidence="1">
    <location>
        <begin position="231"/>
        <end position="254"/>
    </location>
</feature>
<proteinExistence type="predicted"/>
<feature type="domain" description="DUF5808" evidence="3">
    <location>
        <begin position="324"/>
        <end position="349"/>
    </location>
</feature>
<protein>
    <recommendedName>
        <fullName evidence="6">DUF1648 domain-containing protein</fullName>
    </recommendedName>
</protein>
<organism evidence="4 5">
    <name type="scientific">Listeria fleischmannii FSL S10-1203</name>
    <dbReference type="NCBI Taxonomy" id="1265822"/>
    <lineage>
        <taxon>Bacteria</taxon>
        <taxon>Bacillati</taxon>
        <taxon>Bacillota</taxon>
        <taxon>Bacilli</taxon>
        <taxon>Bacillales</taxon>
        <taxon>Listeriaceae</taxon>
        <taxon>Listeria</taxon>
    </lineage>
</organism>
<keyword evidence="1" id="KW-0472">Membrane</keyword>
<evidence type="ECO:0000256" key="1">
    <source>
        <dbReference type="SAM" id="Phobius"/>
    </source>
</evidence>
<dbReference type="Pfam" id="PF07853">
    <property type="entry name" value="DUF1648"/>
    <property type="match status" value="1"/>
</dbReference>
<dbReference type="PANTHER" id="PTHR37810">
    <property type="entry name" value="IMMUNITY PROTEIN SDPI"/>
    <property type="match status" value="1"/>
</dbReference>
<dbReference type="Proteomes" id="UP000019241">
    <property type="component" value="Unassembled WGS sequence"/>
</dbReference>
<feature type="transmembrane region" description="Helical" evidence="1">
    <location>
        <begin position="343"/>
        <end position="361"/>
    </location>
</feature>
<evidence type="ECO:0000259" key="2">
    <source>
        <dbReference type="Pfam" id="PF07853"/>
    </source>
</evidence>
<evidence type="ECO:0008006" key="6">
    <source>
        <dbReference type="Google" id="ProtNLM"/>
    </source>
</evidence>
<dbReference type="EMBL" id="AODM01000021">
    <property type="protein sequence ID" value="EUJ58950.1"/>
    <property type="molecule type" value="Genomic_DNA"/>
</dbReference>
<feature type="transmembrane region" description="Helical" evidence="1">
    <location>
        <begin position="6"/>
        <end position="24"/>
    </location>
</feature>
<sequence length="378" mass="43195">MESIIFTLVSLFIILIEAITPFIVHRTECFGVNVGVRANQEPELKQMKKQYAFKVILYGIFVVILTFALMMAFSGNDSAQGFLFTTSMFILLIMAFLLYLKYHRQTIHWKARKIKSGEMSESSVVLIDTAFHRNKMIISYTWFLIPFLITLITLAMTVVFYQSAPSVIPSHYDFNGNITNEMPKTVRNVSLLIVMQLFIIGLFMGINYVMSRSKQVLDNDNPSDSVRRNQLARAIFSKAMLVMCILLVLAFFVIQLTFLTGLSPQIATTATLILVLLILVIVLLLAFFVGQGGSRLKMGGSQDTDKTVRDDDRYWKLGIFYFNKSDPSLFVEKRFGIGWTINTARPFAWILLLGVILIFYFDRCYPLECMFLAFVLSF</sequence>
<gene>
    <name evidence="4" type="ORF">MCOL2_06832</name>
</gene>
<keyword evidence="1" id="KW-0812">Transmembrane</keyword>
<feature type="domain" description="DUF1648" evidence="2">
    <location>
        <begin position="148"/>
        <end position="194"/>
    </location>
</feature>
<dbReference type="InterPro" id="IPR043831">
    <property type="entry name" value="DUF5808"/>
</dbReference>
<dbReference type="PIRSF" id="PIRSF032908">
    <property type="entry name" value="UCP032908"/>
    <property type="match status" value="1"/>
</dbReference>
<dbReference type="PANTHER" id="PTHR37810:SF9">
    <property type="entry name" value="MEMBRANE PROTEIN"/>
    <property type="match status" value="1"/>
</dbReference>
<dbReference type="GO" id="GO:0009636">
    <property type="term" value="P:response to toxic substance"/>
    <property type="evidence" value="ECO:0007669"/>
    <property type="project" value="TreeGrafter"/>
</dbReference>